<dbReference type="EMBL" id="CATQJA010002454">
    <property type="protein sequence ID" value="CAJ0570717.1"/>
    <property type="molecule type" value="Genomic_DNA"/>
</dbReference>
<keyword evidence="1" id="KW-0472">Membrane</keyword>
<organism evidence="2 3">
    <name type="scientific">Mesorhabditis spiculigera</name>
    <dbReference type="NCBI Taxonomy" id="96644"/>
    <lineage>
        <taxon>Eukaryota</taxon>
        <taxon>Metazoa</taxon>
        <taxon>Ecdysozoa</taxon>
        <taxon>Nematoda</taxon>
        <taxon>Chromadorea</taxon>
        <taxon>Rhabditida</taxon>
        <taxon>Rhabditina</taxon>
        <taxon>Rhabditomorpha</taxon>
        <taxon>Rhabditoidea</taxon>
        <taxon>Rhabditidae</taxon>
        <taxon>Mesorhabditinae</taxon>
        <taxon>Mesorhabditis</taxon>
    </lineage>
</organism>
<keyword evidence="1" id="KW-0812">Transmembrane</keyword>
<keyword evidence="3" id="KW-1185">Reference proteome</keyword>
<proteinExistence type="predicted"/>
<accession>A0AA36G2G6</accession>
<reference evidence="2" key="1">
    <citation type="submission" date="2023-06" db="EMBL/GenBank/DDBJ databases">
        <authorList>
            <person name="Delattre M."/>
        </authorList>
    </citation>
    <scope>NUCLEOTIDE SEQUENCE</scope>
    <source>
        <strain evidence="2">AF72</strain>
    </source>
</reference>
<sequence length="257" mass="29317">MWALLQKYRELIAVVVLTIFFYAINTLSGHVFLLLRKVEVSSVPMDIGEYLDIYGKIYTYTTDFIYIISVIVNPIAIYITISNKKIAWPIRISVAIYTYTITLPTGIRIAHYFISLGRFIALAFNGRYFELALRLPYLQLFIPYFIAVILRVNLEFETIPVDWLDYVDPFLIAHIAALDCFAYEKLRAHTAKSQKSKSSQKPLGLMLVFSSVIYIFLIIAARLVQTIVQIFLGNLIASLANLGVTQLALFLFLAYDG</sequence>
<dbReference type="Proteomes" id="UP001177023">
    <property type="component" value="Unassembled WGS sequence"/>
</dbReference>
<feature type="transmembrane region" description="Helical" evidence="1">
    <location>
        <begin position="203"/>
        <end position="224"/>
    </location>
</feature>
<name>A0AA36G2G6_9BILA</name>
<feature type="transmembrane region" description="Helical" evidence="1">
    <location>
        <begin position="57"/>
        <end position="79"/>
    </location>
</feature>
<feature type="transmembrane region" description="Helical" evidence="1">
    <location>
        <begin position="12"/>
        <end position="35"/>
    </location>
</feature>
<dbReference type="AlphaFoldDB" id="A0AA36G2G6"/>
<feature type="non-terminal residue" evidence="2">
    <location>
        <position position="1"/>
    </location>
</feature>
<evidence type="ECO:0000313" key="2">
    <source>
        <dbReference type="EMBL" id="CAJ0570717.1"/>
    </source>
</evidence>
<comment type="caution">
    <text evidence="2">The sequence shown here is derived from an EMBL/GenBank/DDBJ whole genome shotgun (WGS) entry which is preliminary data.</text>
</comment>
<evidence type="ECO:0000256" key="1">
    <source>
        <dbReference type="SAM" id="Phobius"/>
    </source>
</evidence>
<keyword evidence="1" id="KW-1133">Transmembrane helix</keyword>
<feature type="transmembrane region" description="Helical" evidence="1">
    <location>
        <begin position="230"/>
        <end position="255"/>
    </location>
</feature>
<feature type="transmembrane region" description="Helical" evidence="1">
    <location>
        <begin position="86"/>
        <end position="103"/>
    </location>
</feature>
<protein>
    <submittedName>
        <fullName evidence="2">Uncharacterized protein</fullName>
    </submittedName>
</protein>
<gene>
    <name evidence="2" type="ORF">MSPICULIGERA_LOCUS9154</name>
</gene>
<evidence type="ECO:0000313" key="3">
    <source>
        <dbReference type="Proteomes" id="UP001177023"/>
    </source>
</evidence>